<accession>A0A1B6DLG1</accession>
<keyword evidence="1" id="KW-0732">Signal</keyword>
<feature type="signal peptide" evidence="1">
    <location>
        <begin position="1"/>
        <end position="28"/>
    </location>
</feature>
<dbReference type="EMBL" id="GEDC01010820">
    <property type="protein sequence ID" value="JAS26478.1"/>
    <property type="molecule type" value="Transcribed_RNA"/>
</dbReference>
<reference evidence="2" key="1">
    <citation type="submission" date="2015-12" db="EMBL/GenBank/DDBJ databases">
        <title>De novo transcriptome assembly of four potential Pierce s Disease insect vectors from Arizona vineyards.</title>
        <authorList>
            <person name="Tassone E.E."/>
        </authorList>
    </citation>
    <scope>NUCLEOTIDE SEQUENCE</scope>
</reference>
<protein>
    <submittedName>
        <fullName evidence="2">Uncharacterized protein</fullName>
    </submittedName>
</protein>
<feature type="chain" id="PRO_5008581350" evidence="1">
    <location>
        <begin position="29"/>
        <end position="123"/>
    </location>
</feature>
<name>A0A1B6DLG1_9HEMI</name>
<dbReference type="AlphaFoldDB" id="A0A1B6DLG1"/>
<sequence>MWLLFLGSCRSVLWSLLLGSCLWSRGDSQQISASDERPNHYDKYDSKLYEECTGWLSTCESDWECCQPYICRWKPFVKTYRCEREYFFTLRKYVPLEDRSPPPPTHVPPPPKFWRLKDFLPFI</sequence>
<gene>
    <name evidence="2" type="ORF">g.3143</name>
</gene>
<evidence type="ECO:0000313" key="2">
    <source>
        <dbReference type="EMBL" id="JAS26478.1"/>
    </source>
</evidence>
<organism evidence="2">
    <name type="scientific">Clastoptera arizonana</name>
    <name type="common">Arizona spittle bug</name>
    <dbReference type="NCBI Taxonomy" id="38151"/>
    <lineage>
        <taxon>Eukaryota</taxon>
        <taxon>Metazoa</taxon>
        <taxon>Ecdysozoa</taxon>
        <taxon>Arthropoda</taxon>
        <taxon>Hexapoda</taxon>
        <taxon>Insecta</taxon>
        <taxon>Pterygota</taxon>
        <taxon>Neoptera</taxon>
        <taxon>Paraneoptera</taxon>
        <taxon>Hemiptera</taxon>
        <taxon>Auchenorrhyncha</taxon>
        <taxon>Cercopoidea</taxon>
        <taxon>Clastopteridae</taxon>
        <taxon>Clastoptera</taxon>
    </lineage>
</organism>
<proteinExistence type="predicted"/>
<evidence type="ECO:0000256" key="1">
    <source>
        <dbReference type="SAM" id="SignalP"/>
    </source>
</evidence>